<name>A0A510HJY0_9ACTN</name>
<dbReference type="Pfam" id="PF13407">
    <property type="entry name" value="Peripla_BP_4"/>
    <property type="match status" value="1"/>
</dbReference>
<dbReference type="PANTHER" id="PTHR30036:SF1">
    <property type="entry name" value="D-XYLOSE-BINDING PERIPLASMIC PROTEIN"/>
    <property type="match status" value="1"/>
</dbReference>
<dbReference type="EMBL" id="AP019791">
    <property type="protein sequence ID" value="BBL80292.1"/>
    <property type="molecule type" value="Genomic_DNA"/>
</dbReference>
<dbReference type="GO" id="GO:0030246">
    <property type="term" value="F:carbohydrate binding"/>
    <property type="evidence" value="ECO:0007669"/>
    <property type="project" value="TreeGrafter"/>
</dbReference>
<gene>
    <name evidence="5" type="ORF">RxyAA322_21460</name>
</gene>
<evidence type="ECO:0000256" key="2">
    <source>
        <dbReference type="ARBA" id="ARBA00022729"/>
    </source>
</evidence>
<evidence type="ECO:0000256" key="1">
    <source>
        <dbReference type="ARBA" id="ARBA00004196"/>
    </source>
</evidence>
<evidence type="ECO:0000259" key="4">
    <source>
        <dbReference type="Pfam" id="PF13407"/>
    </source>
</evidence>
<dbReference type="Proteomes" id="UP000318065">
    <property type="component" value="Chromosome"/>
</dbReference>
<dbReference type="InterPro" id="IPR050555">
    <property type="entry name" value="Bact_Solute-Bind_Prot2"/>
</dbReference>
<dbReference type="PANTHER" id="PTHR30036">
    <property type="entry name" value="D-XYLOSE-BINDING PERIPLASMIC PROTEIN"/>
    <property type="match status" value="1"/>
</dbReference>
<dbReference type="InterPro" id="IPR025997">
    <property type="entry name" value="SBP_2_dom"/>
</dbReference>
<accession>A0A510HJY0</accession>
<dbReference type="PROSITE" id="PS51257">
    <property type="entry name" value="PROKAR_LIPOPROTEIN"/>
    <property type="match status" value="1"/>
</dbReference>
<proteinExistence type="predicted"/>
<feature type="domain" description="Periplasmic binding protein" evidence="4">
    <location>
        <begin position="39"/>
        <end position="297"/>
    </location>
</feature>
<dbReference type="GO" id="GO:0030288">
    <property type="term" value="C:outer membrane-bounded periplasmic space"/>
    <property type="evidence" value="ECO:0007669"/>
    <property type="project" value="TreeGrafter"/>
</dbReference>
<keyword evidence="6" id="KW-1185">Reference proteome</keyword>
<reference evidence="5" key="1">
    <citation type="journal article" date="2019" name="Microbiol. Resour. Announc.">
        <title>Complete Genome Sequence of Rubrobacter xylanophilus Strain AA3-22, Isolated from Arima Onsen in Japan.</title>
        <authorList>
            <person name="Tomariguchi N."/>
            <person name="Miyazaki K."/>
        </authorList>
    </citation>
    <scope>NUCLEOTIDE SEQUENCE [LARGE SCALE GENOMIC DNA]</scope>
    <source>
        <strain evidence="5">AA3-22</strain>
    </source>
</reference>
<dbReference type="CDD" id="cd19995">
    <property type="entry name" value="PBP1_ABC_xylose_binding-like"/>
    <property type="match status" value="1"/>
</dbReference>
<dbReference type="InterPro" id="IPR028082">
    <property type="entry name" value="Peripla_BP_I"/>
</dbReference>
<dbReference type="OrthoDB" id="9773673at2"/>
<protein>
    <submittedName>
        <fullName evidence="5">Solute-binding protein</fullName>
    </submittedName>
</protein>
<evidence type="ECO:0000313" key="5">
    <source>
        <dbReference type="EMBL" id="BBL80292.1"/>
    </source>
</evidence>
<dbReference type="AlphaFoldDB" id="A0A510HJY0"/>
<keyword evidence="2 3" id="KW-0732">Signal</keyword>
<sequence length="361" mass="38294">MSRAARILSVALILGLAAALAACGTGGGQGGGEEGGGKIALLLPESKTTRYERHDRPIFTQAVKKLCPDCEILYSNADQDAAKQQQQAEAAITNGAEVLVLDPVDAEAASAIVERAKQSDIPVLSYDRLVQNADLDGYISFDNERVGRLQGQWIVENVPEGGTIVMINGSPTDPNAALFKRGAHSVIDPSGIEIGAEYDTPDWSPDAAQRQMDQAITRLGRDNIDGVYAANDGTAGGAIAAMRAAGFQEIPPTTGQDAELAAVQRILAGTQGMTVYKAIREEATTAAEMAVSLLRTGELPRDLETTGVDNGREEVPSVLLKPVVVTKDNIEETIVADEFWTVDEICTPEFEDACREAGLVE</sequence>
<organism evidence="5 6">
    <name type="scientific">Rubrobacter xylanophilus</name>
    <dbReference type="NCBI Taxonomy" id="49319"/>
    <lineage>
        <taxon>Bacteria</taxon>
        <taxon>Bacillati</taxon>
        <taxon>Actinomycetota</taxon>
        <taxon>Rubrobacteria</taxon>
        <taxon>Rubrobacterales</taxon>
        <taxon>Rubrobacteraceae</taxon>
        <taxon>Rubrobacter</taxon>
    </lineage>
</organism>
<dbReference type="RefSeq" id="WP_143528316.1">
    <property type="nucleotide sequence ID" value="NZ_AP019791.1"/>
</dbReference>
<evidence type="ECO:0000313" key="6">
    <source>
        <dbReference type="Proteomes" id="UP000318065"/>
    </source>
</evidence>
<dbReference type="Gene3D" id="3.40.50.2300">
    <property type="match status" value="2"/>
</dbReference>
<feature type="chain" id="PRO_5021732595" evidence="3">
    <location>
        <begin position="22"/>
        <end position="361"/>
    </location>
</feature>
<dbReference type="SUPFAM" id="SSF53822">
    <property type="entry name" value="Periplasmic binding protein-like I"/>
    <property type="match status" value="1"/>
</dbReference>
<comment type="subcellular location">
    <subcellularLocation>
        <location evidence="1">Cell envelope</location>
    </subcellularLocation>
</comment>
<evidence type="ECO:0000256" key="3">
    <source>
        <dbReference type="SAM" id="SignalP"/>
    </source>
</evidence>
<feature type="signal peptide" evidence="3">
    <location>
        <begin position="1"/>
        <end position="21"/>
    </location>
</feature>